<dbReference type="CDD" id="cd07012">
    <property type="entry name" value="PBP2_Bug_TTT"/>
    <property type="match status" value="1"/>
</dbReference>
<comment type="similarity">
    <text evidence="1">Belongs to the UPF0065 (bug) family.</text>
</comment>
<dbReference type="EMBL" id="NEVM01000002">
    <property type="protein sequence ID" value="OZI34155.1"/>
    <property type="molecule type" value="Genomic_DNA"/>
</dbReference>
<dbReference type="Pfam" id="PF03401">
    <property type="entry name" value="TctC"/>
    <property type="match status" value="1"/>
</dbReference>
<protein>
    <submittedName>
        <fullName evidence="3">ABC transporter substrate-binding protein</fullName>
    </submittedName>
</protein>
<evidence type="ECO:0000313" key="3">
    <source>
        <dbReference type="EMBL" id="OZI34155.1"/>
    </source>
</evidence>
<dbReference type="InterPro" id="IPR005064">
    <property type="entry name" value="BUG"/>
</dbReference>
<dbReference type="RefSeq" id="WP_094853156.1">
    <property type="nucleotide sequence ID" value="NZ_NEVM01000002.1"/>
</dbReference>
<dbReference type="AlphaFoldDB" id="A0A261SAG3"/>
<dbReference type="SUPFAM" id="SSF53850">
    <property type="entry name" value="Periplasmic binding protein-like II"/>
    <property type="match status" value="1"/>
</dbReference>
<gene>
    <name evidence="3" type="ORF">CAL29_11430</name>
</gene>
<dbReference type="PANTHER" id="PTHR42928:SF5">
    <property type="entry name" value="BLR1237 PROTEIN"/>
    <property type="match status" value="1"/>
</dbReference>
<accession>A0A261SAG3</accession>
<sequence length="328" mass="35291">MKIKRFKRFKRLAAAAIAALALGAGTARADWPERPVTIVVPFAAGQTGDMIARMVGKELEIKFGKAFIVENRPGSGGRIGTTYVARAKPDGYTLLMTSTGPYAITPALYPRDTRYDPVKDFVGIAETASTPQVIAVSNGSGIVDFADMVKRAKAKDLSYGSAGNGSLQHLTMELLKKEIGFPMVHVPFKGSAESKTALIANTLEATSDSLPSLLTSIKAKQIKAIAVVDDKRSSYIPDVPTVGELGYPKLSAVAFFGLVAPQGTPKEIVDALNREVIAMFKTPAFQEQMRAQALTPPAERTPEQFSAYLAEEVARWKKVVEQAKVTVD</sequence>
<dbReference type="PIRSF" id="PIRSF017082">
    <property type="entry name" value="YflP"/>
    <property type="match status" value="1"/>
</dbReference>
<dbReference type="PANTHER" id="PTHR42928">
    <property type="entry name" value="TRICARBOXYLATE-BINDING PROTEIN"/>
    <property type="match status" value="1"/>
</dbReference>
<reference evidence="4" key="1">
    <citation type="submission" date="2017-05" db="EMBL/GenBank/DDBJ databases">
        <title>Complete and WGS of Bordetella genogroups.</title>
        <authorList>
            <person name="Spilker T."/>
            <person name="Lipuma J."/>
        </authorList>
    </citation>
    <scope>NUCLEOTIDE SEQUENCE [LARGE SCALE GENOMIC DNA]</scope>
    <source>
        <strain evidence="4">AU16122</strain>
    </source>
</reference>
<proteinExistence type="inferred from homology"/>
<organism evidence="3 4">
    <name type="scientific">Bordetella genomosp. 10</name>
    <dbReference type="NCBI Taxonomy" id="1416804"/>
    <lineage>
        <taxon>Bacteria</taxon>
        <taxon>Pseudomonadati</taxon>
        <taxon>Pseudomonadota</taxon>
        <taxon>Betaproteobacteria</taxon>
        <taxon>Burkholderiales</taxon>
        <taxon>Alcaligenaceae</taxon>
        <taxon>Bordetella</taxon>
    </lineage>
</organism>
<dbReference type="Gene3D" id="3.40.190.150">
    <property type="entry name" value="Bordetella uptake gene, domain 1"/>
    <property type="match status" value="1"/>
</dbReference>
<name>A0A261SAG3_9BORD</name>
<feature type="signal peptide" evidence="2">
    <location>
        <begin position="1"/>
        <end position="29"/>
    </location>
</feature>
<evidence type="ECO:0000256" key="2">
    <source>
        <dbReference type="SAM" id="SignalP"/>
    </source>
</evidence>
<keyword evidence="4" id="KW-1185">Reference proteome</keyword>
<dbReference type="Proteomes" id="UP000216020">
    <property type="component" value="Unassembled WGS sequence"/>
</dbReference>
<evidence type="ECO:0000313" key="4">
    <source>
        <dbReference type="Proteomes" id="UP000216020"/>
    </source>
</evidence>
<evidence type="ECO:0000256" key="1">
    <source>
        <dbReference type="ARBA" id="ARBA00006987"/>
    </source>
</evidence>
<keyword evidence="2" id="KW-0732">Signal</keyword>
<dbReference type="InterPro" id="IPR042100">
    <property type="entry name" value="Bug_dom1"/>
</dbReference>
<dbReference type="OrthoDB" id="9129411at2"/>
<dbReference type="Gene3D" id="3.40.190.10">
    <property type="entry name" value="Periplasmic binding protein-like II"/>
    <property type="match status" value="1"/>
</dbReference>
<feature type="chain" id="PRO_5012650185" evidence="2">
    <location>
        <begin position="30"/>
        <end position="328"/>
    </location>
</feature>
<comment type="caution">
    <text evidence="3">The sequence shown here is derived from an EMBL/GenBank/DDBJ whole genome shotgun (WGS) entry which is preliminary data.</text>
</comment>